<accession>A0A8S1K193</accession>
<name>A0A8S1K193_PARPR</name>
<dbReference type="AlphaFoldDB" id="A0A8S1K193"/>
<evidence type="ECO:0000313" key="1">
    <source>
        <dbReference type="EMBL" id="CAD8049019.1"/>
    </source>
</evidence>
<dbReference type="EMBL" id="CAJJDM010000010">
    <property type="protein sequence ID" value="CAD8049019.1"/>
    <property type="molecule type" value="Genomic_DNA"/>
</dbReference>
<sequence>MKANLSKEFKVQIVFNNDILNELDAERPQEEMINRYCNLVESNKIKLKASMVMEKRVVVDLLN</sequence>
<gene>
    <name evidence="1" type="ORF">PPRIM_AZ9-3.1.T0130188</name>
</gene>
<dbReference type="Proteomes" id="UP000688137">
    <property type="component" value="Unassembled WGS sequence"/>
</dbReference>
<keyword evidence="2" id="KW-1185">Reference proteome</keyword>
<reference evidence="1" key="1">
    <citation type="submission" date="2021-01" db="EMBL/GenBank/DDBJ databases">
        <authorList>
            <consortium name="Genoscope - CEA"/>
            <person name="William W."/>
        </authorList>
    </citation>
    <scope>NUCLEOTIDE SEQUENCE</scope>
</reference>
<organism evidence="1 2">
    <name type="scientific">Paramecium primaurelia</name>
    <dbReference type="NCBI Taxonomy" id="5886"/>
    <lineage>
        <taxon>Eukaryota</taxon>
        <taxon>Sar</taxon>
        <taxon>Alveolata</taxon>
        <taxon>Ciliophora</taxon>
        <taxon>Intramacronucleata</taxon>
        <taxon>Oligohymenophorea</taxon>
        <taxon>Peniculida</taxon>
        <taxon>Parameciidae</taxon>
        <taxon>Paramecium</taxon>
    </lineage>
</organism>
<comment type="caution">
    <text evidence="1">The sequence shown here is derived from an EMBL/GenBank/DDBJ whole genome shotgun (WGS) entry which is preliminary data.</text>
</comment>
<protein>
    <submittedName>
        <fullName evidence="1">Uncharacterized protein</fullName>
    </submittedName>
</protein>
<proteinExistence type="predicted"/>
<evidence type="ECO:0000313" key="2">
    <source>
        <dbReference type="Proteomes" id="UP000688137"/>
    </source>
</evidence>